<evidence type="ECO:0000313" key="1">
    <source>
        <dbReference type="EMBL" id="WUR04483.1"/>
    </source>
</evidence>
<name>A0AAX4JF55_9MICR</name>
<evidence type="ECO:0000313" key="2">
    <source>
        <dbReference type="Proteomes" id="UP001334084"/>
    </source>
</evidence>
<accession>A0AAX4JF55</accession>
<dbReference type="AlphaFoldDB" id="A0AAX4JF55"/>
<proteinExistence type="predicted"/>
<keyword evidence="2" id="KW-1185">Reference proteome</keyword>
<dbReference type="KEGG" id="vnx:VNE69_09038"/>
<dbReference type="EMBL" id="CP142734">
    <property type="protein sequence ID" value="WUR04483.1"/>
    <property type="molecule type" value="Genomic_DNA"/>
</dbReference>
<protein>
    <submittedName>
        <fullName evidence="1">Uncharacterized protein</fullName>
    </submittedName>
</protein>
<reference evidence="1" key="1">
    <citation type="journal article" date="2024" name="BMC Genomics">
        <title>Functional annotation of a divergent genome using sequence and structure-based similarity.</title>
        <authorList>
            <person name="Svedberg D."/>
            <person name="Winiger R.R."/>
            <person name="Berg A."/>
            <person name="Sharma H."/>
            <person name="Tellgren-Roth C."/>
            <person name="Debrunner-Vossbrinck B.A."/>
            <person name="Vossbrinck C.R."/>
            <person name="Barandun J."/>
        </authorList>
    </citation>
    <scope>NUCLEOTIDE SEQUENCE</scope>
    <source>
        <strain evidence="1">Illinois isolate</strain>
    </source>
</reference>
<gene>
    <name evidence="1" type="ORF">VNE69_09038</name>
</gene>
<dbReference type="GeneID" id="90542317"/>
<dbReference type="RefSeq" id="XP_065330628.1">
    <property type="nucleotide sequence ID" value="XM_065474556.1"/>
</dbReference>
<organism evidence="1 2">
    <name type="scientific">Vairimorpha necatrix</name>
    <dbReference type="NCBI Taxonomy" id="6039"/>
    <lineage>
        <taxon>Eukaryota</taxon>
        <taxon>Fungi</taxon>
        <taxon>Fungi incertae sedis</taxon>
        <taxon>Microsporidia</taxon>
        <taxon>Nosematidae</taxon>
        <taxon>Vairimorpha</taxon>
    </lineage>
</organism>
<sequence length="88" mass="10758">MDKKRKCLKEITNTRNNKEIEYGYEVRDEEIMDLDILTENEEDLEEEDIIEEEDIEYGYVVEDEEIMELDLISSEEIEFYKDFFIPNF</sequence>
<dbReference type="Proteomes" id="UP001334084">
    <property type="component" value="Chromosome 9"/>
</dbReference>